<accession>A0A7R9DXM5</accession>
<evidence type="ECO:0000313" key="2">
    <source>
        <dbReference type="EMBL" id="CAD7423623.1"/>
    </source>
</evidence>
<dbReference type="AlphaFoldDB" id="A0A7R9DXM5"/>
<feature type="region of interest" description="Disordered" evidence="1">
    <location>
        <begin position="391"/>
        <end position="439"/>
    </location>
</feature>
<feature type="compositionally biased region" description="Basic residues" evidence="1">
    <location>
        <begin position="428"/>
        <end position="439"/>
    </location>
</feature>
<feature type="compositionally biased region" description="Polar residues" evidence="1">
    <location>
        <begin position="13"/>
        <end position="31"/>
    </location>
</feature>
<name>A0A7R9DXM5_9NEOP</name>
<feature type="compositionally biased region" description="Basic and acidic residues" evidence="1">
    <location>
        <begin position="1"/>
        <end position="11"/>
    </location>
</feature>
<proteinExistence type="predicted"/>
<gene>
    <name evidence="2" type="ORF">TMSB3V08_LOCUS605</name>
</gene>
<organism evidence="2">
    <name type="scientific">Timema monikensis</name>
    <dbReference type="NCBI Taxonomy" id="170555"/>
    <lineage>
        <taxon>Eukaryota</taxon>
        <taxon>Metazoa</taxon>
        <taxon>Ecdysozoa</taxon>
        <taxon>Arthropoda</taxon>
        <taxon>Hexapoda</taxon>
        <taxon>Insecta</taxon>
        <taxon>Pterygota</taxon>
        <taxon>Neoptera</taxon>
        <taxon>Polyneoptera</taxon>
        <taxon>Phasmatodea</taxon>
        <taxon>Timematodea</taxon>
        <taxon>Timematoidea</taxon>
        <taxon>Timematidae</taxon>
        <taxon>Timema</taxon>
    </lineage>
</organism>
<sequence>MTARGDEKGDEVSVQSGDNTHFFEDSSSSRVLGSAGHRTHISRGLLQAPSLIDGPHVDRESTRRCASTAGQLGVRGVGVKTTTSDQNLVRVTARPNKESTFPLLEGVARTEEGYLMFARLAGATRVPCQPFSPHLTTADLNDTWPRRLPDSPPGTHYINICEILVLRGRGARQTKLSTFRPTSLSRYSVAARITTIPGYPRTYTKGEEKIEFIGIVSDLRGWDANTDLLVIGRIRLDKSDVFVYHSVRVYFLRKGQIVKQDNTVLGARPPPGKEKPLQSTKRFNPLLTSTICLRFFKEFLKEGNYLVEGGFKEDGRPGVKDDIPGHSPPHTSVNGGNVGRAVHMPDIDSGGWVFDQNLLHFEYEHLTMRFYILYPRIGKVQLEEVNPHLRGGRVENHLGKPTPSSPGRDSNLDLPVLSSRAQHDKRVSQLRHRGGCAGD</sequence>
<protein>
    <submittedName>
        <fullName evidence="2">Uncharacterized protein</fullName>
    </submittedName>
</protein>
<dbReference type="EMBL" id="OB792695">
    <property type="protein sequence ID" value="CAD7423623.1"/>
    <property type="molecule type" value="Genomic_DNA"/>
</dbReference>
<evidence type="ECO:0000256" key="1">
    <source>
        <dbReference type="SAM" id="MobiDB-lite"/>
    </source>
</evidence>
<feature type="region of interest" description="Disordered" evidence="1">
    <location>
        <begin position="1"/>
        <end position="36"/>
    </location>
</feature>
<reference evidence="2" key="1">
    <citation type="submission" date="2020-11" db="EMBL/GenBank/DDBJ databases">
        <authorList>
            <person name="Tran Van P."/>
        </authorList>
    </citation>
    <scope>NUCLEOTIDE SEQUENCE</scope>
</reference>